<dbReference type="EMBL" id="AZRA01000009">
    <property type="protein sequence ID" value="KDB53950.1"/>
    <property type="molecule type" value="Genomic_DNA"/>
</dbReference>
<evidence type="ECO:0000256" key="1">
    <source>
        <dbReference type="SAM" id="Phobius"/>
    </source>
</evidence>
<dbReference type="eggNOG" id="ENOG502ZU9N">
    <property type="taxonomic scope" value="Bacteria"/>
</dbReference>
<evidence type="ECO:0000313" key="3">
    <source>
        <dbReference type="EMBL" id="KDB53950.1"/>
    </source>
</evidence>
<protein>
    <submittedName>
        <fullName evidence="3">Tripartite tricarboxylate transporter TctB family</fullName>
    </submittedName>
</protein>
<dbReference type="STRING" id="34103.SAMN05421778_12752"/>
<keyword evidence="4" id="KW-1185">Reference proteome</keyword>
<proteinExistence type="predicted"/>
<organism evidence="3 4">
    <name type="scientific">Sphaerotilus natans subsp. natans DSM 6575</name>
    <dbReference type="NCBI Taxonomy" id="1286631"/>
    <lineage>
        <taxon>Bacteria</taxon>
        <taxon>Pseudomonadati</taxon>
        <taxon>Pseudomonadota</taxon>
        <taxon>Betaproteobacteria</taxon>
        <taxon>Burkholderiales</taxon>
        <taxon>Sphaerotilaceae</taxon>
        <taxon>Sphaerotilus</taxon>
    </lineage>
</organism>
<reference evidence="3 4" key="1">
    <citation type="journal article" date="2014" name="FEMS Microbiol. Ecol.">
        <title>Sphaerotilus natans encrusted with nanoball-shaped Fe(III) oxide minerals formed by nitrate-reducing mixotrophic Fe(II) oxidation.</title>
        <authorList>
            <person name="Park S."/>
            <person name="Kim D.H."/>
            <person name="Lee J.H."/>
            <person name="Hur H.G."/>
        </authorList>
    </citation>
    <scope>NUCLEOTIDE SEQUENCE [LARGE SCALE GENOMIC DNA]</scope>
    <source>
        <strain evidence="3 4">DSM 6575</strain>
    </source>
</reference>
<keyword evidence="1" id="KW-0812">Transmembrane</keyword>
<dbReference type="InterPro" id="IPR009936">
    <property type="entry name" value="DUF1468"/>
</dbReference>
<gene>
    <name evidence="3" type="ORF">X805_04120</name>
</gene>
<feature type="domain" description="DUF1468" evidence="2">
    <location>
        <begin position="10"/>
        <end position="146"/>
    </location>
</feature>
<comment type="caution">
    <text evidence="3">The sequence shown here is derived from an EMBL/GenBank/DDBJ whole genome shotgun (WGS) entry which is preliminary data.</text>
</comment>
<evidence type="ECO:0000313" key="4">
    <source>
        <dbReference type="Proteomes" id="UP000026714"/>
    </source>
</evidence>
<accession>A0A059KRF6</accession>
<feature type="transmembrane region" description="Helical" evidence="1">
    <location>
        <begin position="80"/>
        <end position="108"/>
    </location>
</feature>
<evidence type="ECO:0000259" key="2">
    <source>
        <dbReference type="Pfam" id="PF07331"/>
    </source>
</evidence>
<feature type="transmembrane region" description="Helical" evidence="1">
    <location>
        <begin position="12"/>
        <end position="29"/>
    </location>
</feature>
<dbReference type="PATRIC" id="fig|1286631.3.peg.406"/>
<dbReference type="RefSeq" id="WP_037477687.1">
    <property type="nucleotide sequence ID" value="NZ_AZRA01000009.1"/>
</dbReference>
<dbReference type="AlphaFoldDB" id="A0A059KRF6"/>
<keyword evidence="1" id="KW-0472">Membrane</keyword>
<dbReference type="Proteomes" id="UP000026714">
    <property type="component" value="Unassembled WGS sequence"/>
</dbReference>
<dbReference type="Pfam" id="PF07331">
    <property type="entry name" value="TctB"/>
    <property type="match status" value="1"/>
</dbReference>
<name>A0A059KRF6_9BURK</name>
<keyword evidence="1" id="KW-1133">Transmembrane helix</keyword>
<feature type="transmembrane region" description="Helical" evidence="1">
    <location>
        <begin position="41"/>
        <end position="59"/>
    </location>
</feature>
<feature type="transmembrane region" description="Helical" evidence="1">
    <location>
        <begin position="128"/>
        <end position="152"/>
    </location>
</feature>
<sequence length="154" mass="16162">MKIGNQRDFWSGLMFVGVGTAFAVGSLDYSFGNSARPGPAYFPFGLGVLMAILGALVLLGSLKAKTSDGNPVGAFAWKQLVIILGSIALFGFLLPRAGLFVTLPLLVIGSSMASDEFKLKEALFNATLLTVMSWAVFSKGLGLTIPLLPTFLGA</sequence>